<evidence type="ECO:0000256" key="1">
    <source>
        <dbReference type="PROSITE-ProRule" id="PRU00023"/>
    </source>
</evidence>
<dbReference type="PROSITE" id="PS50297">
    <property type="entry name" value="ANK_REP_REGION"/>
    <property type="match status" value="5"/>
</dbReference>
<dbReference type="Pfam" id="PF00023">
    <property type="entry name" value="Ank"/>
    <property type="match status" value="1"/>
</dbReference>
<organism evidence="3 4">
    <name type="scientific">Acanthamoeba castellanii (strain ATCC 30010 / Neff)</name>
    <dbReference type="NCBI Taxonomy" id="1257118"/>
    <lineage>
        <taxon>Eukaryota</taxon>
        <taxon>Amoebozoa</taxon>
        <taxon>Discosea</taxon>
        <taxon>Longamoebia</taxon>
        <taxon>Centramoebida</taxon>
        <taxon>Acanthamoebidae</taxon>
        <taxon>Acanthamoeba</taxon>
    </lineage>
</organism>
<dbReference type="GeneID" id="14913904"/>
<dbReference type="PANTHER" id="PTHR24118">
    <property type="entry name" value="POTE ANKYRIN DOMAIN"/>
    <property type="match status" value="1"/>
</dbReference>
<feature type="repeat" description="ANK" evidence="1">
    <location>
        <begin position="231"/>
        <end position="263"/>
    </location>
</feature>
<dbReference type="OMA" id="NAYLISH"/>
<feature type="compositionally biased region" description="Acidic residues" evidence="2">
    <location>
        <begin position="495"/>
        <end position="504"/>
    </location>
</feature>
<feature type="repeat" description="ANK" evidence="1">
    <location>
        <begin position="264"/>
        <end position="286"/>
    </location>
</feature>
<feature type="region of interest" description="Disordered" evidence="2">
    <location>
        <begin position="78"/>
        <end position="101"/>
    </location>
</feature>
<dbReference type="Gene3D" id="1.25.40.20">
    <property type="entry name" value="Ankyrin repeat-containing domain"/>
    <property type="match status" value="4"/>
</dbReference>
<dbReference type="PANTHER" id="PTHR24118:SF99">
    <property type="entry name" value="POTE ANKYRIN DOMAIN FAMILY MEMBER 3C-RELATED"/>
    <property type="match status" value="1"/>
</dbReference>
<accession>L8GKB9</accession>
<dbReference type="EMBL" id="KB008093">
    <property type="protein sequence ID" value="ELR13477.1"/>
    <property type="molecule type" value="Genomic_DNA"/>
</dbReference>
<dbReference type="SUPFAM" id="SSF48403">
    <property type="entry name" value="Ankyrin repeat"/>
    <property type="match status" value="1"/>
</dbReference>
<dbReference type="VEuPathDB" id="AmoebaDB:ACA1_246100"/>
<feature type="repeat" description="ANK" evidence="1">
    <location>
        <begin position="429"/>
        <end position="461"/>
    </location>
</feature>
<dbReference type="AlphaFoldDB" id="L8GKB9"/>
<reference evidence="3 4" key="1">
    <citation type="journal article" date="2013" name="Genome Biol.">
        <title>Genome of Acanthamoeba castellanii highlights extensive lateral gene transfer and early evolution of tyrosine kinase signaling.</title>
        <authorList>
            <person name="Clarke M."/>
            <person name="Lohan A.J."/>
            <person name="Liu B."/>
            <person name="Lagkouvardos I."/>
            <person name="Roy S."/>
            <person name="Zafar N."/>
            <person name="Bertelli C."/>
            <person name="Schilde C."/>
            <person name="Kianianmomeni A."/>
            <person name="Burglin T.R."/>
            <person name="Frech C."/>
            <person name="Turcotte B."/>
            <person name="Kopec K.O."/>
            <person name="Synnott J.M."/>
            <person name="Choo C."/>
            <person name="Paponov I."/>
            <person name="Finkler A."/>
            <person name="Soon Heng Tan C."/>
            <person name="Hutchins A.P."/>
            <person name="Weinmeier T."/>
            <person name="Rattei T."/>
            <person name="Chu J.S."/>
            <person name="Gimenez G."/>
            <person name="Irimia M."/>
            <person name="Rigden D.J."/>
            <person name="Fitzpatrick D.A."/>
            <person name="Lorenzo-Morales J."/>
            <person name="Bateman A."/>
            <person name="Chiu C.H."/>
            <person name="Tang P."/>
            <person name="Hegemann P."/>
            <person name="Fromm H."/>
            <person name="Raoult D."/>
            <person name="Greub G."/>
            <person name="Miranda-Saavedra D."/>
            <person name="Chen N."/>
            <person name="Nash P."/>
            <person name="Ginger M.L."/>
            <person name="Horn M."/>
            <person name="Schaap P."/>
            <person name="Caler L."/>
            <person name="Loftus B."/>
        </authorList>
    </citation>
    <scope>NUCLEOTIDE SEQUENCE [LARGE SCALE GENOMIC DNA]</scope>
    <source>
        <strain evidence="3 4">Neff</strain>
    </source>
</reference>
<keyword evidence="4" id="KW-1185">Reference proteome</keyword>
<dbReference type="STRING" id="1257118.L8GKB9"/>
<feature type="region of interest" description="Disordered" evidence="2">
    <location>
        <begin position="119"/>
        <end position="161"/>
    </location>
</feature>
<sequence length="557" mass="60473">MERDDEWDRSEKGELDHELDDEEEEEEDRSSEFVSSFKRMMPVVAADGPALGSSGSAPFMAVHQILAMPSYLSHTAPTLPQLVDDDDSINDGPQPPAPALDEVHQSNINFFNLPQLLQPSPARRDQTSSSTQTTSSSTSPSSSSATPSNTTTTAATGGPRPGLFVATFYGNDRDVVALLQAGADPNQTDKHGWTPLALAASRGDKKVTWVLLNWNKVKGGPLADPNIRDNEGCTALHRAAFVQNEDIMKMLIAAGADVNVHDDNGETPLHLAAERDNAYLISHLLQYVGPSLCALNTTQAHHSLLMVDLVDTLHTLHRAGAEIDARDRDERTALHFAAIAGGEEACHALIRRGADPHAQDVDRETPLHAACEHNQNVVARALVLGYQVAVNAQSKQRKTPLHLAAARDNYDLCELLLENGANVNARMRNGRTPLHYAAAKGFVRVTALLLRHGANTEIRDARGKGKTAAEWAAIKGHLEVEALFSATNAAPEVEERSDDDDEEGTTSIAGMRRTGTAQAIDVEEPGVRAAEEEVDQQDWRYWRLPVDSVVSDHEADL</sequence>
<dbReference type="InterPro" id="IPR036770">
    <property type="entry name" value="Ankyrin_rpt-contain_sf"/>
</dbReference>
<proteinExistence type="predicted"/>
<dbReference type="Pfam" id="PF12796">
    <property type="entry name" value="Ank_2"/>
    <property type="match status" value="3"/>
</dbReference>
<dbReference type="PRINTS" id="PR01415">
    <property type="entry name" value="ANKYRIN"/>
</dbReference>
<protein>
    <submittedName>
        <fullName evidence="3">Ankyrin repeatcontaining protein</fullName>
    </submittedName>
</protein>
<dbReference type="Proteomes" id="UP000011083">
    <property type="component" value="Unassembled WGS sequence"/>
</dbReference>
<dbReference type="OrthoDB" id="194358at2759"/>
<feature type="region of interest" description="Disordered" evidence="2">
    <location>
        <begin position="488"/>
        <end position="534"/>
    </location>
</feature>
<evidence type="ECO:0000256" key="2">
    <source>
        <dbReference type="SAM" id="MobiDB-lite"/>
    </source>
</evidence>
<dbReference type="RefSeq" id="XP_004335490.1">
    <property type="nucleotide sequence ID" value="XM_004335442.1"/>
</dbReference>
<evidence type="ECO:0000313" key="3">
    <source>
        <dbReference type="EMBL" id="ELR13477.1"/>
    </source>
</evidence>
<feature type="repeat" description="ANK" evidence="1">
    <location>
        <begin position="329"/>
        <end position="361"/>
    </location>
</feature>
<dbReference type="PROSITE" id="PS50088">
    <property type="entry name" value="ANK_REPEAT"/>
    <property type="match status" value="5"/>
</dbReference>
<feature type="region of interest" description="Disordered" evidence="2">
    <location>
        <begin position="1"/>
        <end position="33"/>
    </location>
</feature>
<dbReference type="InterPro" id="IPR002110">
    <property type="entry name" value="Ankyrin_rpt"/>
</dbReference>
<keyword evidence="1" id="KW-0040">ANK repeat</keyword>
<feature type="repeat" description="ANK" evidence="1">
    <location>
        <begin position="396"/>
        <end position="428"/>
    </location>
</feature>
<name>L8GKB9_ACACF</name>
<dbReference type="SMART" id="SM00248">
    <property type="entry name" value="ANK"/>
    <property type="match status" value="8"/>
</dbReference>
<evidence type="ECO:0000313" key="4">
    <source>
        <dbReference type="Proteomes" id="UP000011083"/>
    </source>
</evidence>
<dbReference type="KEGG" id="acan:ACA1_246100"/>
<gene>
    <name evidence="3" type="ORF">ACA1_246100</name>
</gene>
<feature type="compositionally biased region" description="Acidic residues" evidence="2">
    <location>
        <begin position="17"/>
        <end position="29"/>
    </location>
</feature>
<feature type="compositionally biased region" description="Basic and acidic residues" evidence="2">
    <location>
        <begin position="525"/>
        <end position="534"/>
    </location>
</feature>
<feature type="compositionally biased region" description="Low complexity" evidence="2">
    <location>
        <begin position="127"/>
        <end position="156"/>
    </location>
</feature>